<name>A0A2N9HQF6_FAGSY</name>
<proteinExistence type="predicted"/>
<dbReference type="EMBL" id="OIVN01004261">
    <property type="protein sequence ID" value="SPD16357.1"/>
    <property type="molecule type" value="Genomic_DNA"/>
</dbReference>
<evidence type="ECO:0000313" key="1">
    <source>
        <dbReference type="EMBL" id="SPD16357.1"/>
    </source>
</evidence>
<accession>A0A2N9HQF6</accession>
<sequence length="188" mass="20710">MSEDAANVVVTDAITVASLLPRPTSEAGSSVGAGTLSSEVVDFLKEFDRKTPNPHPEQHFWNFNGPLVPFDGFWVPRDCLPYLQWLSAKHGNFTTNFKLSAGLGGPMLSLLGSVMAAVSESNLGNVTKDQIIAWRSIIQDLMEVGFNLEFMIGRVYGRQPSVSLARGFQTKCKHCSTRLPSYRTLWLC</sequence>
<organism evidence="1">
    <name type="scientific">Fagus sylvatica</name>
    <name type="common">Beechnut</name>
    <dbReference type="NCBI Taxonomy" id="28930"/>
    <lineage>
        <taxon>Eukaryota</taxon>
        <taxon>Viridiplantae</taxon>
        <taxon>Streptophyta</taxon>
        <taxon>Embryophyta</taxon>
        <taxon>Tracheophyta</taxon>
        <taxon>Spermatophyta</taxon>
        <taxon>Magnoliopsida</taxon>
        <taxon>eudicotyledons</taxon>
        <taxon>Gunneridae</taxon>
        <taxon>Pentapetalae</taxon>
        <taxon>rosids</taxon>
        <taxon>fabids</taxon>
        <taxon>Fagales</taxon>
        <taxon>Fagaceae</taxon>
        <taxon>Fagus</taxon>
    </lineage>
</organism>
<gene>
    <name evidence="1" type="ORF">FSB_LOCUS44239</name>
</gene>
<reference evidence="1" key="1">
    <citation type="submission" date="2018-02" db="EMBL/GenBank/DDBJ databases">
        <authorList>
            <person name="Cohen D.B."/>
            <person name="Kent A.D."/>
        </authorList>
    </citation>
    <scope>NUCLEOTIDE SEQUENCE</scope>
</reference>
<dbReference type="AlphaFoldDB" id="A0A2N9HQF6"/>
<protein>
    <submittedName>
        <fullName evidence="1">Uncharacterized protein</fullName>
    </submittedName>
</protein>